<name>A0A5N6QEB6_9ROSI</name>
<accession>A0A5N6QEB6</accession>
<proteinExistence type="predicted"/>
<evidence type="ECO:0000256" key="1">
    <source>
        <dbReference type="SAM" id="MobiDB-lite"/>
    </source>
</evidence>
<organism evidence="2 3">
    <name type="scientific">Carpinus fangiana</name>
    <dbReference type="NCBI Taxonomy" id="176857"/>
    <lineage>
        <taxon>Eukaryota</taxon>
        <taxon>Viridiplantae</taxon>
        <taxon>Streptophyta</taxon>
        <taxon>Embryophyta</taxon>
        <taxon>Tracheophyta</taxon>
        <taxon>Spermatophyta</taxon>
        <taxon>Magnoliopsida</taxon>
        <taxon>eudicotyledons</taxon>
        <taxon>Gunneridae</taxon>
        <taxon>Pentapetalae</taxon>
        <taxon>rosids</taxon>
        <taxon>fabids</taxon>
        <taxon>Fagales</taxon>
        <taxon>Betulaceae</taxon>
        <taxon>Carpinus</taxon>
    </lineage>
</organism>
<reference evidence="2 3" key="1">
    <citation type="submission" date="2019-06" db="EMBL/GenBank/DDBJ databases">
        <title>A chromosomal-level reference genome of Carpinus fangiana (Coryloideae, Betulaceae).</title>
        <authorList>
            <person name="Yang X."/>
            <person name="Wang Z."/>
            <person name="Zhang L."/>
            <person name="Hao G."/>
            <person name="Liu J."/>
            <person name="Yang Y."/>
        </authorList>
    </citation>
    <scope>NUCLEOTIDE SEQUENCE [LARGE SCALE GENOMIC DNA]</scope>
    <source>
        <strain evidence="2">Cfa_2016G</strain>
        <tissue evidence="2">Leaf</tissue>
    </source>
</reference>
<sequence length="137" mass="15168">MPLKFYNRKNKAKWVLKMDVGLVPIGPNPYSHVPMDDRRSEKNGTPLLGERRRRNGEGRGSWVVGCCRLCWLVDLLGWVAGKSLGWRGKEEDGGGQGREHSPSPPLGAAENSDFDGLSGKIGNDETIHYFEKESGDS</sequence>
<keyword evidence="3" id="KW-1185">Reference proteome</keyword>
<evidence type="ECO:0000313" key="2">
    <source>
        <dbReference type="EMBL" id="KAE7997636.1"/>
    </source>
</evidence>
<gene>
    <name evidence="2" type="ORF">FH972_002252</name>
</gene>
<evidence type="ECO:0000313" key="3">
    <source>
        <dbReference type="Proteomes" id="UP000327013"/>
    </source>
</evidence>
<dbReference type="EMBL" id="CM017321">
    <property type="protein sequence ID" value="KAE7997636.1"/>
    <property type="molecule type" value="Genomic_DNA"/>
</dbReference>
<feature type="region of interest" description="Disordered" evidence="1">
    <location>
        <begin position="31"/>
        <end position="60"/>
    </location>
</feature>
<feature type="compositionally biased region" description="Basic and acidic residues" evidence="1">
    <location>
        <begin position="87"/>
        <end position="101"/>
    </location>
</feature>
<feature type="region of interest" description="Disordered" evidence="1">
    <location>
        <begin position="87"/>
        <end position="137"/>
    </location>
</feature>
<protein>
    <submittedName>
        <fullName evidence="2">Uncharacterized protein</fullName>
    </submittedName>
</protein>
<dbReference type="AlphaFoldDB" id="A0A5N6QEB6"/>
<dbReference type="Proteomes" id="UP000327013">
    <property type="component" value="Chromosome 1"/>
</dbReference>
<feature type="compositionally biased region" description="Basic and acidic residues" evidence="1">
    <location>
        <begin position="122"/>
        <end position="137"/>
    </location>
</feature>